<name>A0A9D5DGD6_9CRYT</name>
<feature type="compositionally biased region" description="Polar residues" evidence="1">
    <location>
        <begin position="617"/>
        <end position="643"/>
    </location>
</feature>
<feature type="compositionally biased region" description="Polar residues" evidence="1">
    <location>
        <begin position="659"/>
        <end position="670"/>
    </location>
</feature>
<protein>
    <submittedName>
        <fullName evidence="3">PP2C like protein phosphatase</fullName>
    </submittedName>
</protein>
<feature type="region of interest" description="Disordered" evidence="1">
    <location>
        <begin position="22"/>
        <end position="57"/>
    </location>
</feature>
<accession>A0A9D5DGD6</accession>
<dbReference type="InterPro" id="IPR001932">
    <property type="entry name" value="PPM-type_phosphatase-like_dom"/>
</dbReference>
<dbReference type="InterPro" id="IPR015655">
    <property type="entry name" value="PP2C"/>
</dbReference>
<gene>
    <name evidence="3" type="ORF">OJ253_2459</name>
</gene>
<feature type="compositionally biased region" description="Low complexity" evidence="1">
    <location>
        <begin position="601"/>
        <end position="616"/>
    </location>
</feature>
<dbReference type="EMBL" id="JAPCXC010000062">
    <property type="protein sequence ID" value="KAJ1607161.1"/>
    <property type="molecule type" value="Genomic_DNA"/>
</dbReference>
<evidence type="ECO:0000256" key="1">
    <source>
        <dbReference type="SAM" id="MobiDB-lite"/>
    </source>
</evidence>
<dbReference type="SMART" id="SM00332">
    <property type="entry name" value="PP2Cc"/>
    <property type="match status" value="1"/>
</dbReference>
<reference evidence="3" key="1">
    <citation type="submission" date="2022-10" db="EMBL/GenBank/DDBJ databases">
        <title>Adaptive evolution leads to modifications in subtelomeric GC content in a zoonotic Cryptosporidium species.</title>
        <authorList>
            <person name="Li J."/>
            <person name="Feng Y."/>
            <person name="Xiao L."/>
        </authorList>
    </citation>
    <scope>NUCLEOTIDE SEQUENCE</scope>
    <source>
        <strain evidence="3">33844</strain>
    </source>
</reference>
<feature type="compositionally biased region" description="Basic and acidic residues" evidence="1">
    <location>
        <begin position="31"/>
        <end position="41"/>
    </location>
</feature>
<dbReference type="SUPFAM" id="SSF81606">
    <property type="entry name" value="PP2C-like"/>
    <property type="match status" value="1"/>
</dbReference>
<dbReference type="InterPro" id="IPR036457">
    <property type="entry name" value="PPM-type-like_dom_sf"/>
</dbReference>
<feature type="compositionally biased region" description="Low complexity" evidence="1">
    <location>
        <begin position="264"/>
        <end position="274"/>
    </location>
</feature>
<comment type="caution">
    <text evidence="3">The sequence shown here is derived from an EMBL/GenBank/DDBJ whole genome shotgun (WGS) entry which is preliminary data.</text>
</comment>
<dbReference type="PROSITE" id="PS51746">
    <property type="entry name" value="PPM_2"/>
    <property type="match status" value="1"/>
</dbReference>
<dbReference type="AlphaFoldDB" id="A0A9D5DGD6"/>
<evidence type="ECO:0000313" key="3">
    <source>
        <dbReference type="EMBL" id="KAJ1607161.1"/>
    </source>
</evidence>
<sequence>MDWIVDWGASCSQGGCRENQDGWFMTTPGQRKPDNKDDQKRRLLHSGKSGRPKNSNRFGVSKGVWNFDPVDADLIEMGTFDTISFNDPAKDIMTLDEAVEEAFPLVFPLFNLPPSPPKRNGPGWMSHTTGGKVKDPRNACFFGVLDGHGHYGRSASQMGAYCISKILNREIPSIDRDLPTDEYIENVIDVMNRGFSHAHDSIIQANVSGNKDFGTTCVVVGIIDNYLVTANCGDSSAICIIPNQYKKTQVPDVRIVGLGLRSSLRSGSKNSSSKGGAGSQCLTGKKGRDETSMSGYELTEIRLPNLPTPVTKEPLPSSHSGPKYHGIYYLSNPHCLNRKSERQRVDQSGVGRVVLGDYAMLRLIPSYLTYSQARDLGLSISMSRSLGHMHLSRCALLPIPDYKILNMGVNPPRKESIDSMRKRREDEQLAKIENEKMTYFSEALIEESVLAIGWGKRTSKSRKGTAKTDKADLDCSTDDERASGQLACKENSEPWRDSYIVIMSDGVSDILDAFSIADIISTYQDKSMQEIAGLITSEAERRRRVSSIRTDNCTAIIIRLRNPNVEAPKQCIRKNIVVSPLKPLNIKVGSKGGIIPDKPPSSSSFSSSSNGIGSNSRTVPTSIRNFNSQPGSLSRSGTNTNTHDGPVANVDPSRRSETPIRSVNPSPLSINRTVTPVQRRRKLATPSPARTRTCMVRENPNITANDQP</sequence>
<evidence type="ECO:0000259" key="2">
    <source>
        <dbReference type="PROSITE" id="PS51746"/>
    </source>
</evidence>
<feature type="compositionally biased region" description="Basic residues" evidence="1">
    <location>
        <begin position="42"/>
        <end position="51"/>
    </location>
</feature>
<dbReference type="Proteomes" id="UP001067231">
    <property type="component" value="Unassembled WGS sequence"/>
</dbReference>
<dbReference type="OrthoDB" id="10264738at2759"/>
<dbReference type="GO" id="GO:0004722">
    <property type="term" value="F:protein serine/threonine phosphatase activity"/>
    <property type="evidence" value="ECO:0007669"/>
    <property type="project" value="InterPro"/>
</dbReference>
<feature type="region of interest" description="Disordered" evidence="1">
    <location>
        <begin position="588"/>
        <end position="670"/>
    </location>
</feature>
<feature type="domain" description="PPM-type phosphatase" evidence="2">
    <location>
        <begin position="123"/>
        <end position="560"/>
    </location>
</feature>
<dbReference type="PANTHER" id="PTHR47992">
    <property type="entry name" value="PROTEIN PHOSPHATASE"/>
    <property type="match status" value="1"/>
</dbReference>
<organism evidence="3">
    <name type="scientific">Cryptosporidium canis</name>
    <dbReference type="NCBI Taxonomy" id="195482"/>
    <lineage>
        <taxon>Eukaryota</taxon>
        <taxon>Sar</taxon>
        <taxon>Alveolata</taxon>
        <taxon>Apicomplexa</taxon>
        <taxon>Conoidasida</taxon>
        <taxon>Coccidia</taxon>
        <taxon>Eucoccidiorida</taxon>
        <taxon>Eimeriorina</taxon>
        <taxon>Cryptosporidiidae</taxon>
        <taxon>Cryptosporidium</taxon>
    </lineage>
</organism>
<dbReference type="Gene3D" id="3.60.40.10">
    <property type="entry name" value="PPM-type phosphatase domain"/>
    <property type="match status" value="1"/>
</dbReference>
<feature type="region of interest" description="Disordered" evidence="1">
    <location>
        <begin position="264"/>
        <end position="291"/>
    </location>
</feature>
<proteinExistence type="predicted"/>
<dbReference type="Pfam" id="PF00481">
    <property type="entry name" value="PP2C"/>
    <property type="match status" value="1"/>
</dbReference>